<protein>
    <submittedName>
        <fullName evidence="1">Uncharacterized protein</fullName>
    </submittedName>
</protein>
<reference evidence="1 2" key="1">
    <citation type="journal article" date="2017" name="Gigascience">
        <title>Draft genome of the honey bee ectoparasitic mite, Tropilaelaps mercedesae, is shaped by the parasitic life history.</title>
        <authorList>
            <person name="Dong X."/>
            <person name="Armstrong S.D."/>
            <person name="Xia D."/>
            <person name="Makepeace B.L."/>
            <person name="Darby A.C."/>
            <person name="Kadowaki T."/>
        </authorList>
    </citation>
    <scope>NUCLEOTIDE SEQUENCE [LARGE SCALE GENOMIC DNA]</scope>
    <source>
        <strain evidence="1">Wuxi-XJTLU</strain>
    </source>
</reference>
<gene>
    <name evidence="1" type="ORF">BIW11_03615</name>
</gene>
<dbReference type="Proteomes" id="UP000192247">
    <property type="component" value="Unassembled WGS sequence"/>
</dbReference>
<proteinExistence type="predicted"/>
<name>A0A1V9XIS3_9ACAR</name>
<dbReference type="AlphaFoldDB" id="A0A1V9XIS3"/>
<comment type="caution">
    <text evidence="1">The sequence shown here is derived from an EMBL/GenBank/DDBJ whole genome shotgun (WGS) entry which is preliminary data.</text>
</comment>
<dbReference type="InParanoid" id="A0A1V9XIS3"/>
<sequence length="56" mass="6246">MCRVIEFRMSMMITGIGETALVLRFTKGKKHMGVTATAEEADGEKEVLTEVIVEEE</sequence>
<keyword evidence="2" id="KW-1185">Reference proteome</keyword>
<evidence type="ECO:0000313" key="2">
    <source>
        <dbReference type="Proteomes" id="UP000192247"/>
    </source>
</evidence>
<accession>A0A1V9XIS3</accession>
<evidence type="ECO:0000313" key="1">
    <source>
        <dbReference type="EMBL" id="OQR73283.1"/>
    </source>
</evidence>
<dbReference type="EMBL" id="MNPL01010205">
    <property type="protein sequence ID" value="OQR73283.1"/>
    <property type="molecule type" value="Genomic_DNA"/>
</dbReference>
<organism evidence="1 2">
    <name type="scientific">Tropilaelaps mercedesae</name>
    <dbReference type="NCBI Taxonomy" id="418985"/>
    <lineage>
        <taxon>Eukaryota</taxon>
        <taxon>Metazoa</taxon>
        <taxon>Ecdysozoa</taxon>
        <taxon>Arthropoda</taxon>
        <taxon>Chelicerata</taxon>
        <taxon>Arachnida</taxon>
        <taxon>Acari</taxon>
        <taxon>Parasitiformes</taxon>
        <taxon>Mesostigmata</taxon>
        <taxon>Gamasina</taxon>
        <taxon>Dermanyssoidea</taxon>
        <taxon>Laelapidae</taxon>
        <taxon>Tropilaelaps</taxon>
    </lineage>
</organism>